<reference evidence="1" key="1">
    <citation type="submission" date="2022-05" db="EMBL/GenBank/DDBJ databases">
        <title>Chromosome-level genome of Chaenocephalus aceratus.</title>
        <authorList>
            <person name="Park H."/>
        </authorList>
    </citation>
    <scope>NUCLEOTIDE SEQUENCE</scope>
    <source>
        <strain evidence="1">KU_202001</strain>
    </source>
</reference>
<dbReference type="Proteomes" id="UP001057452">
    <property type="component" value="Chromosome 3"/>
</dbReference>
<evidence type="ECO:0000313" key="2">
    <source>
        <dbReference type="Proteomes" id="UP001057452"/>
    </source>
</evidence>
<keyword evidence="2" id="KW-1185">Reference proteome</keyword>
<sequence>MEKTNQTVHFSEPPHGEAAAEGALQYHAQKYQAGVRGCDHALIPPGGLINIFLIFVGIRSENPHGSGKATEMC</sequence>
<gene>
    <name evidence="1" type="ORF">KUCAC02_001765</name>
</gene>
<organism evidence="1 2">
    <name type="scientific">Chaenocephalus aceratus</name>
    <name type="common">Blackfin icefish</name>
    <name type="synonym">Chaenichthys aceratus</name>
    <dbReference type="NCBI Taxonomy" id="36190"/>
    <lineage>
        <taxon>Eukaryota</taxon>
        <taxon>Metazoa</taxon>
        <taxon>Chordata</taxon>
        <taxon>Craniata</taxon>
        <taxon>Vertebrata</taxon>
        <taxon>Euteleostomi</taxon>
        <taxon>Actinopterygii</taxon>
        <taxon>Neopterygii</taxon>
        <taxon>Teleostei</taxon>
        <taxon>Neoteleostei</taxon>
        <taxon>Acanthomorphata</taxon>
        <taxon>Eupercaria</taxon>
        <taxon>Perciformes</taxon>
        <taxon>Notothenioidei</taxon>
        <taxon>Channichthyidae</taxon>
        <taxon>Chaenocephalus</taxon>
    </lineage>
</organism>
<evidence type="ECO:0000313" key="1">
    <source>
        <dbReference type="EMBL" id="KAI4830112.1"/>
    </source>
</evidence>
<proteinExistence type="predicted"/>
<accession>A0ACB9XTH2</accession>
<dbReference type="EMBL" id="CM043787">
    <property type="protein sequence ID" value="KAI4830112.1"/>
    <property type="molecule type" value="Genomic_DNA"/>
</dbReference>
<name>A0ACB9XTH2_CHAAC</name>
<protein>
    <submittedName>
        <fullName evidence="1">Uncharacterized protein</fullName>
    </submittedName>
</protein>
<comment type="caution">
    <text evidence="1">The sequence shown here is derived from an EMBL/GenBank/DDBJ whole genome shotgun (WGS) entry which is preliminary data.</text>
</comment>